<organism evidence="1">
    <name type="scientific">marine sediment metagenome</name>
    <dbReference type="NCBI Taxonomy" id="412755"/>
    <lineage>
        <taxon>unclassified sequences</taxon>
        <taxon>metagenomes</taxon>
        <taxon>ecological metagenomes</taxon>
    </lineage>
</organism>
<accession>X1EAV6</accession>
<comment type="caution">
    <text evidence="1">The sequence shown here is derived from an EMBL/GenBank/DDBJ whole genome shotgun (WGS) entry which is preliminary data.</text>
</comment>
<protein>
    <submittedName>
        <fullName evidence="1">Uncharacterized protein</fullName>
    </submittedName>
</protein>
<sequence length="75" mass="8784">MIPLERKIRIGKVKTQIIKRAGEKFREIDFDELMGVRYDGQFAISPAKIKKTPFWKTFGKDVEKVKPVLKKDFVT</sequence>
<feature type="non-terminal residue" evidence="1">
    <location>
        <position position="75"/>
    </location>
</feature>
<gene>
    <name evidence="1" type="ORF">S01H4_64855</name>
</gene>
<evidence type="ECO:0000313" key="1">
    <source>
        <dbReference type="EMBL" id="GAH14284.1"/>
    </source>
</evidence>
<dbReference type="EMBL" id="BART01039471">
    <property type="protein sequence ID" value="GAH14284.1"/>
    <property type="molecule type" value="Genomic_DNA"/>
</dbReference>
<reference evidence="1" key="1">
    <citation type="journal article" date="2014" name="Front. Microbiol.">
        <title>High frequency of phylogenetically diverse reductive dehalogenase-homologous genes in deep subseafloor sedimentary metagenomes.</title>
        <authorList>
            <person name="Kawai M."/>
            <person name="Futagami T."/>
            <person name="Toyoda A."/>
            <person name="Takaki Y."/>
            <person name="Nishi S."/>
            <person name="Hori S."/>
            <person name="Arai W."/>
            <person name="Tsubouchi T."/>
            <person name="Morono Y."/>
            <person name="Uchiyama I."/>
            <person name="Ito T."/>
            <person name="Fujiyama A."/>
            <person name="Inagaki F."/>
            <person name="Takami H."/>
        </authorList>
    </citation>
    <scope>NUCLEOTIDE SEQUENCE</scope>
    <source>
        <strain evidence="1">Expedition CK06-06</strain>
    </source>
</reference>
<proteinExistence type="predicted"/>
<dbReference type="AlphaFoldDB" id="X1EAV6"/>
<name>X1EAV6_9ZZZZ</name>